<sequence>MKKPFPVAWFGLLALVIMAGGSFVMGLGHVYEPERYCASPHYAGVCAGMLFWFGLGSALAMLSMAKLFDDAMRFLDSQQ</sequence>
<evidence type="ECO:0008006" key="4">
    <source>
        <dbReference type="Google" id="ProtNLM"/>
    </source>
</evidence>
<comment type="caution">
    <text evidence="2">The sequence shown here is derived from an EMBL/GenBank/DDBJ whole genome shotgun (WGS) entry which is preliminary data.</text>
</comment>
<keyword evidence="1" id="KW-1133">Transmembrane helix</keyword>
<evidence type="ECO:0000256" key="1">
    <source>
        <dbReference type="SAM" id="Phobius"/>
    </source>
</evidence>
<proteinExistence type="predicted"/>
<evidence type="ECO:0000313" key="3">
    <source>
        <dbReference type="Proteomes" id="UP001429354"/>
    </source>
</evidence>
<accession>A0ABX0A8Q4</accession>
<keyword evidence="1" id="KW-0812">Transmembrane</keyword>
<keyword evidence="1" id="KW-0472">Membrane</keyword>
<name>A0ABX0A8Q4_9GAMM</name>
<gene>
    <name evidence="2" type="ORF">DT603_03530</name>
</gene>
<dbReference type="EMBL" id="QOVG01000002">
    <property type="protein sequence ID" value="NDK37909.1"/>
    <property type="molecule type" value="Genomic_DNA"/>
</dbReference>
<dbReference type="Proteomes" id="UP001429354">
    <property type="component" value="Unassembled WGS sequence"/>
</dbReference>
<dbReference type="RefSeq" id="WP_162348480.1">
    <property type="nucleotide sequence ID" value="NZ_QOVG01000002.1"/>
</dbReference>
<keyword evidence="3" id="KW-1185">Reference proteome</keyword>
<reference evidence="2 3" key="1">
    <citation type="submission" date="2018-07" db="EMBL/GenBank/DDBJ databases">
        <title>Whole genome Sequencing of Pseudoxanthomonas gei KCTC 32298 (T).</title>
        <authorList>
            <person name="Kumar S."/>
            <person name="Bansal K."/>
            <person name="Kaur A."/>
            <person name="Patil P."/>
            <person name="Sharma S."/>
            <person name="Patil P.B."/>
        </authorList>
    </citation>
    <scope>NUCLEOTIDE SEQUENCE [LARGE SCALE GENOMIC DNA]</scope>
    <source>
        <strain evidence="2 3">KCTC 32298</strain>
    </source>
</reference>
<protein>
    <recommendedName>
        <fullName evidence="4">Transmembrane protein</fullName>
    </recommendedName>
</protein>
<feature type="transmembrane region" description="Helical" evidence="1">
    <location>
        <begin position="42"/>
        <end position="65"/>
    </location>
</feature>
<organism evidence="2 3">
    <name type="scientific">Pseudoxanthomonas gei</name>
    <dbReference type="NCBI Taxonomy" id="1383030"/>
    <lineage>
        <taxon>Bacteria</taxon>
        <taxon>Pseudomonadati</taxon>
        <taxon>Pseudomonadota</taxon>
        <taxon>Gammaproteobacteria</taxon>
        <taxon>Lysobacterales</taxon>
        <taxon>Lysobacteraceae</taxon>
        <taxon>Pseudoxanthomonas</taxon>
    </lineage>
</organism>
<evidence type="ECO:0000313" key="2">
    <source>
        <dbReference type="EMBL" id="NDK37909.1"/>
    </source>
</evidence>